<dbReference type="SUPFAM" id="SSF52540">
    <property type="entry name" value="P-loop containing nucleoside triphosphate hydrolases"/>
    <property type="match status" value="1"/>
</dbReference>
<organism evidence="2 3">
    <name type="scientific">Acropora cervicornis</name>
    <name type="common">Staghorn coral</name>
    <dbReference type="NCBI Taxonomy" id="6130"/>
    <lineage>
        <taxon>Eukaryota</taxon>
        <taxon>Metazoa</taxon>
        <taxon>Cnidaria</taxon>
        <taxon>Anthozoa</taxon>
        <taxon>Hexacorallia</taxon>
        <taxon>Scleractinia</taxon>
        <taxon>Astrocoeniina</taxon>
        <taxon>Acroporidae</taxon>
        <taxon>Acropora</taxon>
    </lineage>
</organism>
<dbReference type="Gene3D" id="3.40.50.300">
    <property type="entry name" value="P-loop containing nucleotide triphosphate hydrolases"/>
    <property type="match status" value="1"/>
</dbReference>
<gene>
    <name evidence="2" type="ORF">P5673_024962</name>
</gene>
<evidence type="ECO:0000313" key="3">
    <source>
        <dbReference type="Proteomes" id="UP001249851"/>
    </source>
</evidence>
<protein>
    <submittedName>
        <fullName evidence="2">E3 ubiquitin-protein ligase DZIP3</fullName>
    </submittedName>
</protein>
<proteinExistence type="predicted"/>
<dbReference type="InterPro" id="IPR011990">
    <property type="entry name" value="TPR-like_helical_dom_sf"/>
</dbReference>
<reference evidence="2" key="1">
    <citation type="journal article" date="2023" name="G3 (Bethesda)">
        <title>Whole genome assembly and annotation of the endangered Caribbean coral Acropora cervicornis.</title>
        <authorList>
            <person name="Selwyn J.D."/>
            <person name="Vollmer S.V."/>
        </authorList>
    </citation>
    <scope>NUCLEOTIDE SEQUENCE</scope>
    <source>
        <strain evidence="2">K2</strain>
    </source>
</reference>
<feature type="domain" description="AAA+ ATPase" evidence="1">
    <location>
        <begin position="743"/>
        <end position="893"/>
    </location>
</feature>
<dbReference type="CDD" id="cd00009">
    <property type="entry name" value="AAA"/>
    <property type="match status" value="1"/>
</dbReference>
<accession>A0AAD9Q2V3</accession>
<dbReference type="SUPFAM" id="SSF48452">
    <property type="entry name" value="TPR-like"/>
    <property type="match status" value="2"/>
</dbReference>
<dbReference type="InterPro" id="IPR003593">
    <property type="entry name" value="AAA+_ATPase"/>
</dbReference>
<dbReference type="Gene3D" id="1.25.40.10">
    <property type="entry name" value="Tetratricopeptide repeat domain"/>
    <property type="match status" value="2"/>
</dbReference>
<dbReference type="GO" id="GO:0043531">
    <property type="term" value="F:ADP binding"/>
    <property type="evidence" value="ECO:0007669"/>
    <property type="project" value="InterPro"/>
</dbReference>
<dbReference type="EMBL" id="JARQWQ010000075">
    <property type="protein sequence ID" value="KAK2553732.1"/>
    <property type="molecule type" value="Genomic_DNA"/>
</dbReference>
<name>A0AAD9Q2V3_ACRCE</name>
<dbReference type="Pfam" id="PF18738">
    <property type="entry name" value="HEPN_DZIP3"/>
    <property type="match status" value="1"/>
</dbReference>
<comment type="caution">
    <text evidence="2">The sequence shown here is derived from an EMBL/GenBank/DDBJ whole genome shotgun (WGS) entry which is preliminary data.</text>
</comment>
<keyword evidence="3" id="KW-1185">Reference proteome</keyword>
<dbReference type="PANTHER" id="PTHR47691">
    <property type="entry name" value="REGULATOR-RELATED"/>
    <property type="match status" value="1"/>
</dbReference>
<dbReference type="Proteomes" id="UP001249851">
    <property type="component" value="Unassembled WGS sequence"/>
</dbReference>
<sequence>MIVLEQGSESVQMAIETSFHRLKGDQQDALVVLSIFPDTFDEAAAKVVIPGDCCRESLPVSVLDFLKTTSLVDELSQSGRYQLHPLIRSFVKRVGQNRSDLLKEAEQRACSFFMSRLCENSKMFWEKDASKGSLESFQEERHNFEHFLKVYAKGMKSRNQNIINNCKEFLDKFLETCWYLQMCLSPSSYVQFLVTMLESFADCAESDAVHRIELMCLLGHEIRKQSQKEKSAEYFEGANSLYSKNSSAFEKNAMSEVFFINSYSDFLSKSGNPHLNAQVLKWSQRALKICKERLVEDHPEKAEALLLAGRFTKRMINHPRTDGLEMRSRAKQNLLEALDLYRKRLGKHPMTVRALKETGDFFLNFDPERAFTHYKEAEEMAKQIAMDNSKEITHLLKNYGSCEMKRGNYAEAKEKLERAMHVAMREFDADHIWKVKIKTAQAFLLEEMQQLKKSKQLMREAIEMCSRLRFPLLKLPNSVYISHFLKRYPKDFPEYARHLVINMTSLSSCFSPSTVATEKGNSTRLARLLIEGGTDALRRFLSSIYSPERFEDVLKQNLPKLQNLRSRRVIFDDQWDLLFPPSGETAEIDKFDISLLHLLIREFSYLPSPVTGWHKMPTDDDESIQANITRIKCFRSDLCPCVSTGISNGKFEDHWNKIASSLEAIEVDIRRRKIQFFKNDPIDNQKRRAVEEHVEQWQKIQHQERDLVNETNNCLSDKAPEDGCLFGRFLEIDHVKQHLQSGTSAVVLITGGPGFGKTTVARAIARELAHSESGQIVFFCSLLTKEAFHDVATDMIHSCGKMPGQLPENLHHWLKDWSKQIESQATFILDNADDVLKSEDRGLFLDTLRAMTMLSKQNVAFVITSRKTFTYPDLPTAEVRLSPLPHVEAKKVLLFQVNRDEDQIGKLSKVDTMVELCGRVPLLLSIVGPLLSDYSEDRIIKHLEQEPMTILEGGSESFHQAITTSFELLTKAEQDALVVVSVFPGSFDCNVSEAVWKDYLDPGIPAIVTLCSLKKRSLVEQRSSGRYELHPIIRAFARRIGEVKNPQLLRNGEKLACSHYVSRLEENARLYWGKDTCKASIELFNEDRHNFEHFLQLYANDMMGNEIVTSCQKFLEGLPRTFAYLEKCIASKVYIQTLKLLLSCKSFHPQSLPVHRMELLCLLGQEMRRIGEKAKYKDLMEEARVLFSSHVDEFDKKTRSQVFYLHCRARFLTEANKLYDLEPKKLYDKALEICEEKIPDHPETATALLFAGKNAKRRKYNEEATVKFQRALSMFTKLLGDHFMTAQCLKDFADFVFFGKRIDRIRLDKASGYYKRAIKVLEKLGTQDQKESILTLKNYGICLMRKGNFEEAKRLLLSAELICERELEKDHMWKVMVKTQLALLYFKVASKRGKAVSIKEELLNKMEASMKEGLDMCYRLTDGDKSVNHLGNKKFIWEVLNFFPKRFPEKKYPRR</sequence>
<dbReference type="Pfam" id="PF13424">
    <property type="entry name" value="TPR_12"/>
    <property type="match status" value="1"/>
</dbReference>
<dbReference type="SMART" id="SM00382">
    <property type="entry name" value="AAA"/>
    <property type="match status" value="1"/>
</dbReference>
<dbReference type="InterPro" id="IPR027417">
    <property type="entry name" value="P-loop_NTPase"/>
</dbReference>
<reference evidence="2" key="2">
    <citation type="journal article" date="2023" name="Science">
        <title>Genomic signatures of disease resistance in endangered staghorn corals.</title>
        <authorList>
            <person name="Vollmer S.V."/>
            <person name="Selwyn J.D."/>
            <person name="Despard B.A."/>
            <person name="Roesel C.L."/>
        </authorList>
    </citation>
    <scope>NUCLEOTIDE SEQUENCE</scope>
    <source>
        <strain evidence="2">K2</strain>
    </source>
</reference>
<evidence type="ECO:0000259" key="1">
    <source>
        <dbReference type="SMART" id="SM00382"/>
    </source>
</evidence>
<evidence type="ECO:0000313" key="2">
    <source>
        <dbReference type="EMBL" id="KAK2553732.1"/>
    </source>
</evidence>
<dbReference type="Pfam" id="PF05729">
    <property type="entry name" value="NACHT"/>
    <property type="match status" value="1"/>
</dbReference>
<dbReference type="InterPro" id="IPR041249">
    <property type="entry name" value="HEPN_DZIP3"/>
</dbReference>
<dbReference type="PANTHER" id="PTHR47691:SF3">
    <property type="entry name" value="HTH-TYPE TRANSCRIPTIONAL REGULATOR RV0890C-RELATED"/>
    <property type="match status" value="1"/>
</dbReference>
<dbReference type="InterPro" id="IPR007111">
    <property type="entry name" value="NACHT_NTPase"/>
</dbReference>